<dbReference type="EMBL" id="UZAH01027502">
    <property type="protein sequence ID" value="VDO92186.1"/>
    <property type="molecule type" value="Genomic_DNA"/>
</dbReference>
<feature type="chain" id="PRO_5044551689" evidence="1">
    <location>
        <begin position="18"/>
        <end position="143"/>
    </location>
</feature>
<proteinExistence type="predicted"/>
<reference evidence="4" key="2">
    <citation type="submission" date="2019-09" db="UniProtKB">
        <authorList>
            <consortium name="WormBaseParasite"/>
        </authorList>
    </citation>
    <scope>IDENTIFICATION</scope>
</reference>
<sequence length="143" mass="16326">MSNILVPLVLLLRPVDAELEFVLGLWSAGEAGPKTLPYPNDKNLLSQWTRGGGRLTEIGMRRMFDLGRWLRQRYIVDRQFLTSDYNPNEVLSFLTLVGVHTLQLEKSLAVELLPPCFKYLITAVFSFCFLFRVLLPLPLEEGT</sequence>
<dbReference type="WBParaSite" id="HPBE_0001244201-mRNA-1">
    <property type="protein sequence ID" value="HPBE_0001244201-mRNA-1"/>
    <property type="gene ID" value="HPBE_0001244201"/>
</dbReference>
<organism evidence="3 4">
    <name type="scientific">Heligmosomoides polygyrus</name>
    <name type="common">Parasitic roundworm</name>
    <dbReference type="NCBI Taxonomy" id="6339"/>
    <lineage>
        <taxon>Eukaryota</taxon>
        <taxon>Metazoa</taxon>
        <taxon>Ecdysozoa</taxon>
        <taxon>Nematoda</taxon>
        <taxon>Chromadorea</taxon>
        <taxon>Rhabditida</taxon>
        <taxon>Rhabditina</taxon>
        <taxon>Rhabditomorpha</taxon>
        <taxon>Strongyloidea</taxon>
        <taxon>Heligmosomidae</taxon>
        <taxon>Heligmosomoides</taxon>
    </lineage>
</organism>
<gene>
    <name evidence="2" type="ORF">HPBE_LOCUS12443</name>
</gene>
<dbReference type="InterPro" id="IPR029033">
    <property type="entry name" value="His_PPase_superfam"/>
</dbReference>
<evidence type="ECO:0000313" key="3">
    <source>
        <dbReference type="Proteomes" id="UP000050761"/>
    </source>
</evidence>
<dbReference type="Pfam" id="PF00328">
    <property type="entry name" value="His_Phos_2"/>
    <property type="match status" value="1"/>
</dbReference>
<dbReference type="InterPro" id="IPR000560">
    <property type="entry name" value="His_Pase_clade-2"/>
</dbReference>
<dbReference type="SUPFAM" id="SSF53254">
    <property type="entry name" value="Phosphoglycerate mutase-like"/>
    <property type="match status" value="1"/>
</dbReference>
<dbReference type="AlphaFoldDB" id="A0A183FVR2"/>
<accession>A0A3P7YUD0</accession>
<evidence type="ECO:0000256" key="1">
    <source>
        <dbReference type="SAM" id="SignalP"/>
    </source>
</evidence>
<name>A0A183FVR2_HELPZ</name>
<protein>
    <submittedName>
        <fullName evidence="4">Secreted protein</fullName>
    </submittedName>
</protein>
<dbReference type="GO" id="GO:0016791">
    <property type="term" value="F:phosphatase activity"/>
    <property type="evidence" value="ECO:0007669"/>
    <property type="project" value="UniProtKB-ARBA"/>
</dbReference>
<evidence type="ECO:0000313" key="4">
    <source>
        <dbReference type="WBParaSite" id="HPBE_0001244201-mRNA-1"/>
    </source>
</evidence>
<reference evidence="2 3" key="1">
    <citation type="submission" date="2018-11" db="EMBL/GenBank/DDBJ databases">
        <authorList>
            <consortium name="Pathogen Informatics"/>
        </authorList>
    </citation>
    <scope>NUCLEOTIDE SEQUENCE [LARGE SCALE GENOMIC DNA]</scope>
</reference>
<feature type="signal peptide" evidence="1">
    <location>
        <begin position="1"/>
        <end position="17"/>
    </location>
</feature>
<keyword evidence="3" id="KW-1185">Reference proteome</keyword>
<dbReference type="Gene3D" id="3.40.50.1240">
    <property type="entry name" value="Phosphoglycerate mutase-like"/>
    <property type="match status" value="1"/>
</dbReference>
<keyword evidence="1" id="KW-0732">Signal</keyword>
<accession>A0A183FVR2</accession>
<dbReference type="Proteomes" id="UP000050761">
    <property type="component" value="Unassembled WGS sequence"/>
</dbReference>
<dbReference type="OrthoDB" id="258392at2759"/>
<dbReference type="CDD" id="cd07040">
    <property type="entry name" value="HP"/>
    <property type="match status" value="1"/>
</dbReference>
<evidence type="ECO:0000313" key="2">
    <source>
        <dbReference type="EMBL" id="VDO92186.1"/>
    </source>
</evidence>